<keyword evidence="7" id="KW-0119">Carbohydrate metabolism</keyword>
<dbReference type="PRINTS" id="PR01713">
    <property type="entry name" value="NUCEPIMERASE"/>
</dbReference>
<dbReference type="InterPro" id="IPR036291">
    <property type="entry name" value="NAD(P)-bd_dom_sf"/>
</dbReference>
<dbReference type="NCBIfam" id="NF007956">
    <property type="entry name" value="PRK10675.1"/>
    <property type="match status" value="1"/>
</dbReference>
<comment type="subunit">
    <text evidence="7">Homodimer.</text>
</comment>
<dbReference type="AlphaFoldDB" id="A0A448YZL8"/>
<dbReference type="CDD" id="cd05247">
    <property type="entry name" value="UDP_G4E_1_SDR_e"/>
    <property type="match status" value="1"/>
</dbReference>
<dbReference type="PANTHER" id="PTHR43725">
    <property type="entry name" value="UDP-GLUCOSE 4-EPIMERASE"/>
    <property type="match status" value="1"/>
</dbReference>
<reference evidence="9 10" key="1">
    <citation type="submission" date="2019-01" db="EMBL/GenBank/DDBJ databases">
        <authorList>
            <person name="Ferrante I. M."/>
        </authorList>
    </citation>
    <scope>NUCLEOTIDE SEQUENCE [LARGE SCALE GENOMIC DNA]</scope>
    <source>
        <strain evidence="9 10">B856</strain>
    </source>
</reference>
<dbReference type="UniPathway" id="UPA00214"/>
<comment type="catalytic activity">
    <reaction evidence="1 7">
        <text>UDP-alpha-D-glucose = UDP-alpha-D-galactose</text>
        <dbReference type="Rhea" id="RHEA:22168"/>
        <dbReference type="ChEBI" id="CHEBI:58885"/>
        <dbReference type="ChEBI" id="CHEBI:66914"/>
        <dbReference type="EC" id="5.1.3.2"/>
    </reaction>
</comment>
<dbReference type="Gene3D" id="3.40.50.720">
    <property type="entry name" value="NAD(P)-binding Rossmann-like Domain"/>
    <property type="match status" value="1"/>
</dbReference>
<sequence>MATATTSSKGVVLVTGGAGYIGSHTIFCLLEQGYGVVVLDNLSNSSVASLDRVAELTGLDEAARRERLVFHQVDLCDRDALKRVFETSPRFAACIHFAGLKAVGESTRIPLKYYHNNITGTLFLLELLDEFGCHSIVFSSSATVYGAADKMPITEETPVGTGITNAYGRTKYMLEEILRDFYKSKTLGDAETDWSVALLRYFNPIGAHPSGKIGEDPNGIPNNLMPYVAQVATGRREFLTVFGDDYPTPDGTGVRDYLHVMDLAEGHISAIEYMEKKKSGTFTFNLGTGNGCSVIDMVRAMSKACGHEIKYKVGPRRPGDIATCYADASLAKNELGWEAKLTLEDMCRDLWSWQSQNPNGY</sequence>
<evidence type="ECO:0000313" key="10">
    <source>
        <dbReference type="Proteomes" id="UP000291116"/>
    </source>
</evidence>
<dbReference type="Pfam" id="PF16363">
    <property type="entry name" value="GDP_Man_Dehyd"/>
    <property type="match status" value="1"/>
</dbReference>
<keyword evidence="10" id="KW-1185">Reference proteome</keyword>
<dbReference type="InterPro" id="IPR016040">
    <property type="entry name" value="NAD(P)-bd_dom"/>
</dbReference>
<dbReference type="GO" id="GO:0003978">
    <property type="term" value="F:UDP-glucose 4-epimerase activity"/>
    <property type="evidence" value="ECO:0007669"/>
    <property type="project" value="UniProtKB-UniRule"/>
</dbReference>
<dbReference type="OrthoDB" id="9402762at2759"/>
<protein>
    <recommendedName>
        <fullName evidence="4 7">UDP-glucose 4-epimerase</fullName>
        <ecNumber evidence="4 7">5.1.3.2</ecNumber>
    </recommendedName>
</protein>
<dbReference type="EMBL" id="CAACVS010000052">
    <property type="protein sequence ID" value="VEU35226.1"/>
    <property type="molecule type" value="Genomic_DNA"/>
</dbReference>
<dbReference type="GO" id="GO:0005829">
    <property type="term" value="C:cytosol"/>
    <property type="evidence" value="ECO:0007669"/>
    <property type="project" value="TreeGrafter"/>
</dbReference>
<keyword evidence="6 7" id="KW-0413">Isomerase</keyword>
<feature type="domain" description="NAD(P)-binding" evidence="8">
    <location>
        <begin position="13"/>
        <end position="349"/>
    </location>
</feature>
<evidence type="ECO:0000256" key="7">
    <source>
        <dbReference type="RuleBase" id="RU366046"/>
    </source>
</evidence>
<dbReference type="EC" id="5.1.3.2" evidence="4 7"/>
<evidence type="ECO:0000259" key="8">
    <source>
        <dbReference type="Pfam" id="PF16363"/>
    </source>
</evidence>
<evidence type="ECO:0000256" key="1">
    <source>
        <dbReference type="ARBA" id="ARBA00000083"/>
    </source>
</evidence>
<evidence type="ECO:0000256" key="2">
    <source>
        <dbReference type="ARBA" id="ARBA00001911"/>
    </source>
</evidence>
<comment type="pathway">
    <text evidence="3 7">Carbohydrate metabolism; galactose metabolism.</text>
</comment>
<dbReference type="SUPFAM" id="SSF51735">
    <property type="entry name" value="NAD(P)-binding Rossmann-fold domains"/>
    <property type="match status" value="1"/>
</dbReference>
<organism evidence="9 10">
    <name type="scientific">Pseudo-nitzschia multistriata</name>
    <dbReference type="NCBI Taxonomy" id="183589"/>
    <lineage>
        <taxon>Eukaryota</taxon>
        <taxon>Sar</taxon>
        <taxon>Stramenopiles</taxon>
        <taxon>Ochrophyta</taxon>
        <taxon>Bacillariophyta</taxon>
        <taxon>Bacillariophyceae</taxon>
        <taxon>Bacillariophycidae</taxon>
        <taxon>Bacillariales</taxon>
        <taxon>Bacillariaceae</taxon>
        <taxon>Pseudo-nitzschia</taxon>
    </lineage>
</organism>
<dbReference type="GO" id="GO:0006012">
    <property type="term" value="P:galactose metabolic process"/>
    <property type="evidence" value="ECO:0007669"/>
    <property type="project" value="UniProtKB-UniPathway"/>
</dbReference>
<dbReference type="Proteomes" id="UP000291116">
    <property type="component" value="Unassembled WGS sequence"/>
</dbReference>
<comment type="cofactor">
    <cofactor evidence="2 7">
        <name>NAD(+)</name>
        <dbReference type="ChEBI" id="CHEBI:57540"/>
    </cofactor>
</comment>
<evidence type="ECO:0000256" key="5">
    <source>
        <dbReference type="ARBA" id="ARBA00023027"/>
    </source>
</evidence>
<gene>
    <name evidence="9" type="ORF">PSNMU_V1.4_AUG-EV-PASAV3_0019550</name>
</gene>
<dbReference type="NCBIfam" id="TIGR01179">
    <property type="entry name" value="galE"/>
    <property type="match status" value="1"/>
</dbReference>
<comment type="similarity">
    <text evidence="7">Belongs to the NAD(P)-dependent epimerase/dehydratase family.</text>
</comment>
<dbReference type="PANTHER" id="PTHR43725:SF47">
    <property type="entry name" value="UDP-GLUCOSE 4-EPIMERASE"/>
    <property type="match status" value="1"/>
</dbReference>
<keyword evidence="5 7" id="KW-0520">NAD</keyword>
<proteinExistence type="inferred from homology"/>
<dbReference type="Gene3D" id="3.90.25.10">
    <property type="entry name" value="UDP-galactose 4-epimerase, domain 1"/>
    <property type="match status" value="1"/>
</dbReference>
<evidence type="ECO:0000256" key="6">
    <source>
        <dbReference type="ARBA" id="ARBA00023235"/>
    </source>
</evidence>
<evidence type="ECO:0000313" key="9">
    <source>
        <dbReference type="EMBL" id="VEU35226.1"/>
    </source>
</evidence>
<name>A0A448YZL8_9STRA</name>
<evidence type="ECO:0000256" key="4">
    <source>
        <dbReference type="ARBA" id="ARBA00013189"/>
    </source>
</evidence>
<evidence type="ECO:0000256" key="3">
    <source>
        <dbReference type="ARBA" id="ARBA00004947"/>
    </source>
</evidence>
<accession>A0A448YZL8</accession>
<dbReference type="InterPro" id="IPR005886">
    <property type="entry name" value="UDP_G4E"/>
</dbReference>